<dbReference type="NCBIfam" id="TIGR02532">
    <property type="entry name" value="IV_pilin_GFxxxE"/>
    <property type="match status" value="1"/>
</dbReference>
<evidence type="ECO:0000313" key="3">
    <source>
        <dbReference type="Proteomes" id="UP000482578"/>
    </source>
</evidence>
<evidence type="ECO:0000256" key="1">
    <source>
        <dbReference type="SAM" id="Phobius"/>
    </source>
</evidence>
<gene>
    <name evidence="2" type="ORF">GZH52_09995</name>
</gene>
<reference evidence="2 3" key="1">
    <citation type="submission" date="2020-02" db="EMBL/GenBank/DDBJ databases">
        <authorList>
            <person name="Yang Z."/>
        </authorList>
    </citation>
    <scope>NUCLEOTIDE SEQUENCE [LARGE SCALE GENOMIC DNA]</scope>
    <source>
        <strain evidence="2 3">HX-7-9</strain>
    </source>
</reference>
<evidence type="ECO:0000313" key="2">
    <source>
        <dbReference type="EMBL" id="NDV13119.1"/>
    </source>
</evidence>
<keyword evidence="3" id="KW-1185">Reference proteome</keyword>
<sequence length="146" mass="15737">MKAGRQGGFSLIEVMIVVVVVGILASIAYPSYRQYLARGYRTEARVLMMELSQQAGQLYSARGDYTVFARCKDASCAAGERGGDALYMVQFEASGAHAYTIRATPTARFNRGWADDACAGTTLTLSQTGRRDVDGGSGDAATCWQR</sequence>
<dbReference type="InterPro" id="IPR045584">
    <property type="entry name" value="Pilin-like"/>
</dbReference>
<dbReference type="EMBL" id="JAAGAA010000007">
    <property type="protein sequence ID" value="NDV13119.1"/>
    <property type="molecule type" value="Genomic_DNA"/>
</dbReference>
<feature type="transmembrane region" description="Helical" evidence="1">
    <location>
        <begin position="12"/>
        <end position="32"/>
    </location>
</feature>
<protein>
    <submittedName>
        <fullName evidence="2">Prepilin-type N-terminal cleavage/methylation domain-containing protein</fullName>
    </submittedName>
</protein>
<name>A0A6B2KSZ9_9NEIS</name>
<keyword evidence="1" id="KW-0472">Membrane</keyword>
<keyword evidence="1" id="KW-1133">Transmembrane helix</keyword>
<dbReference type="Gene3D" id="3.30.700.10">
    <property type="entry name" value="Glycoprotein, Type 4 Pilin"/>
    <property type="match status" value="1"/>
</dbReference>
<dbReference type="Proteomes" id="UP000482578">
    <property type="component" value="Unassembled WGS sequence"/>
</dbReference>
<accession>A0A6B2KSZ9</accession>
<dbReference type="Pfam" id="PF16732">
    <property type="entry name" value="ComP_DUS"/>
    <property type="match status" value="1"/>
</dbReference>
<dbReference type="GO" id="GO:0043683">
    <property type="term" value="P:type IV pilus assembly"/>
    <property type="evidence" value="ECO:0007669"/>
    <property type="project" value="InterPro"/>
</dbReference>
<dbReference type="RefSeq" id="WP_163316311.1">
    <property type="nucleotide sequence ID" value="NZ_JAAGAA010000007.1"/>
</dbReference>
<dbReference type="SUPFAM" id="SSF54523">
    <property type="entry name" value="Pili subunits"/>
    <property type="match status" value="1"/>
</dbReference>
<dbReference type="InterPro" id="IPR012902">
    <property type="entry name" value="N_methyl_site"/>
</dbReference>
<dbReference type="InterPro" id="IPR031982">
    <property type="entry name" value="PilE-like"/>
</dbReference>
<dbReference type="AlphaFoldDB" id="A0A6B2KSZ9"/>
<dbReference type="PROSITE" id="PS00409">
    <property type="entry name" value="PROKAR_NTER_METHYL"/>
    <property type="match status" value="1"/>
</dbReference>
<comment type="caution">
    <text evidence="2">The sequence shown here is derived from an EMBL/GenBank/DDBJ whole genome shotgun (WGS) entry which is preliminary data.</text>
</comment>
<organism evidence="2 3">
    <name type="scientific">Crenobacter caeni</name>
    <dbReference type="NCBI Taxonomy" id="2705474"/>
    <lineage>
        <taxon>Bacteria</taxon>
        <taxon>Pseudomonadati</taxon>
        <taxon>Pseudomonadota</taxon>
        <taxon>Betaproteobacteria</taxon>
        <taxon>Neisseriales</taxon>
        <taxon>Neisseriaceae</taxon>
        <taxon>Crenobacter</taxon>
    </lineage>
</organism>
<dbReference type="Pfam" id="PF07963">
    <property type="entry name" value="N_methyl"/>
    <property type="match status" value="1"/>
</dbReference>
<proteinExistence type="predicted"/>
<keyword evidence="1" id="KW-0812">Transmembrane</keyword>